<protein>
    <submittedName>
        <fullName evidence="1">Uncharacterized protein</fullName>
    </submittedName>
</protein>
<evidence type="ECO:0000313" key="1">
    <source>
        <dbReference type="EMBL" id="KAK7475729.1"/>
    </source>
</evidence>
<name>A0ABD0JL54_9CAEN</name>
<sequence length="97" mass="11155">MEITTYRKKRTVAWEDEDCLCRLNTKVTEQTGREQFQLSSHSHTHTLPFATRLRRKHSNVIVEIVKTTKMGATARGKYATKLFVILQVLLCVHADAP</sequence>
<dbReference type="Proteomes" id="UP001519460">
    <property type="component" value="Unassembled WGS sequence"/>
</dbReference>
<dbReference type="EMBL" id="JACVVK020000396">
    <property type="protein sequence ID" value="KAK7475729.1"/>
    <property type="molecule type" value="Genomic_DNA"/>
</dbReference>
<accession>A0ABD0JL54</accession>
<keyword evidence="2" id="KW-1185">Reference proteome</keyword>
<organism evidence="1 2">
    <name type="scientific">Batillaria attramentaria</name>
    <dbReference type="NCBI Taxonomy" id="370345"/>
    <lineage>
        <taxon>Eukaryota</taxon>
        <taxon>Metazoa</taxon>
        <taxon>Spiralia</taxon>
        <taxon>Lophotrochozoa</taxon>
        <taxon>Mollusca</taxon>
        <taxon>Gastropoda</taxon>
        <taxon>Caenogastropoda</taxon>
        <taxon>Sorbeoconcha</taxon>
        <taxon>Cerithioidea</taxon>
        <taxon>Batillariidae</taxon>
        <taxon>Batillaria</taxon>
    </lineage>
</organism>
<evidence type="ECO:0000313" key="2">
    <source>
        <dbReference type="Proteomes" id="UP001519460"/>
    </source>
</evidence>
<gene>
    <name evidence="1" type="ORF">BaRGS_00033051</name>
</gene>
<proteinExistence type="predicted"/>
<feature type="non-terminal residue" evidence="1">
    <location>
        <position position="97"/>
    </location>
</feature>
<dbReference type="AlphaFoldDB" id="A0ABD0JL54"/>
<comment type="caution">
    <text evidence="1">The sequence shown here is derived from an EMBL/GenBank/DDBJ whole genome shotgun (WGS) entry which is preliminary data.</text>
</comment>
<reference evidence="1 2" key="1">
    <citation type="journal article" date="2023" name="Sci. Data">
        <title>Genome assembly of the Korean intertidal mud-creeper Batillaria attramentaria.</title>
        <authorList>
            <person name="Patra A.K."/>
            <person name="Ho P.T."/>
            <person name="Jun S."/>
            <person name="Lee S.J."/>
            <person name="Kim Y."/>
            <person name="Won Y.J."/>
        </authorList>
    </citation>
    <scope>NUCLEOTIDE SEQUENCE [LARGE SCALE GENOMIC DNA]</scope>
    <source>
        <strain evidence="1">Wonlab-2016</strain>
    </source>
</reference>